<keyword evidence="2" id="KW-0472">Membrane</keyword>
<evidence type="ECO:0000256" key="1">
    <source>
        <dbReference type="SAM" id="MobiDB-lite"/>
    </source>
</evidence>
<reference evidence="3" key="1">
    <citation type="submission" date="2021-06" db="EMBL/GenBank/DDBJ databases">
        <authorList>
            <person name="Hodson N. C."/>
            <person name="Mongue J. A."/>
            <person name="Jaron S. K."/>
        </authorList>
    </citation>
    <scope>NUCLEOTIDE SEQUENCE</scope>
</reference>
<feature type="transmembrane region" description="Helical" evidence="2">
    <location>
        <begin position="246"/>
        <end position="268"/>
    </location>
</feature>
<protein>
    <submittedName>
        <fullName evidence="3">Uncharacterized protein</fullName>
    </submittedName>
</protein>
<name>A0A8J2PJU5_9HEXA</name>
<keyword evidence="2" id="KW-0812">Transmembrane</keyword>
<proteinExistence type="predicted"/>
<dbReference type="Proteomes" id="UP000708208">
    <property type="component" value="Unassembled WGS sequence"/>
</dbReference>
<feature type="transmembrane region" description="Helical" evidence="2">
    <location>
        <begin position="20"/>
        <end position="40"/>
    </location>
</feature>
<keyword evidence="4" id="KW-1185">Reference proteome</keyword>
<dbReference type="EMBL" id="CAJVCH010376625">
    <property type="protein sequence ID" value="CAG7816719.1"/>
    <property type="molecule type" value="Genomic_DNA"/>
</dbReference>
<dbReference type="AlphaFoldDB" id="A0A8J2PJU5"/>
<comment type="caution">
    <text evidence="3">The sequence shown here is derived from an EMBL/GenBank/DDBJ whole genome shotgun (WGS) entry which is preliminary data.</text>
</comment>
<gene>
    <name evidence="3" type="ORF">AFUS01_LOCUS27323</name>
</gene>
<evidence type="ECO:0000313" key="4">
    <source>
        <dbReference type="Proteomes" id="UP000708208"/>
    </source>
</evidence>
<organism evidence="3 4">
    <name type="scientific">Allacma fusca</name>
    <dbReference type="NCBI Taxonomy" id="39272"/>
    <lineage>
        <taxon>Eukaryota</taxon>
        <taxon>Metazoa</taxon>
        <taxon>Ecdysozoa</taxon>
        <taxon>Arthropoda</taxon>
        <taxon>Hexapoda</taxon>
        <taxon>Collembola</taxon>
        <taxon>Symphypleona</taxon>
        <taxon>Sminthuridae</taxon>
        <taxon>Allacma</taxon>
    </lineage>
</organism>
<dbReference type="OrthoDB" id="10502580at2759"/>
<feature type="transmembrane region" description="Helical" evidence="2">
    <location>
        <begin position="119"/>
        <end position="141"/>
    </location>
</feature>
<feature type="transmembrane region" description="Helical" evidence="2">
    <location>
        <begin position="280"/>
        <end position="306"/>
    </location>
</feature>
<feature type="transmembrane region" description="Helical" evidence="2">
    <location>
        <begin position="326"/>
        <end position="354"/>
    </location>
</feature>
<feature type="transmembrane region" description="Helical" evidence="2">
    <location>
        <begin position="52"/>
        <end position="70"/>
    </location>
</feature>
<feature type="transmembrane region" description="Helical" evidence="2">
    <location>
        <begin position="218"/>
        <end position="240"/>
    </location>
</feature>
<accession>A0A8J2PJU5</accession>
<evidence type="ECO:0000313" key="3">
    <source>
        <dbReference type="EMBL" id="CAG7816719.1"/>
    </source>
</evidence>
<evidence type="ECO:0000256" key="2">
    <source>
        <dbReference type="SAM" id="Phobius"/>
    </source>
</evidence>
<feature type="region of interest" description="Disordered" evidence="1">
    <location>
        <begin position="169"/>
        <end position="206"/>
    </location>
</feature>
<feature type="transmembrane region" description="Helical" evidence="2">
    <location>
        <begin position="82"/>
        <end position="107"/>
    </location>
</feature>
<keyword evidence="2" id="KW-1133">Transmembrane helix</keyword>
<sequence>MSKDHPSSVSVESQIRVIRVVAILEIVISIIIVVSQTIAIGSSYEFATRSLTGIWTSWFFFMAAGLALFWSARCTFNGLLTVLVLQIIAATMTIPLFTACSIVIGVYDFRFSTENEAETSLVGSSITILTTNLIMIFASIIEMILNAYNAYNCYFLAYGGQQRDNYDRRSMRSSISTEGNHEEVETQNMTDEQDEKPHSGRNAAQPNLSSKDIRIIKCAGVTGLLLAFIIFCCQIAMFVLAQSNGISIGIGIWGALYYAATGLVTLYAGFKASSQSTVAVFVLQIVQFILSVPLVGIAFYIVAVFGSCIQINPLPECGQGSDYGKGLAVSIMGGIMALSGMVQGMVSLVLILICSQSVCGVRCMISGATVYPSM</sequence>